<dbReference type="EMBL" id="CP074132">
    <property type="protein sequence ID" value="QUX27859.1"/>
    <property type="molecule type" value="Genomic_DNA"/>
</dbReference>
<keyword evidence="1" id="KW-0472">Membrane</keyword>
<evidence type="ECO:0000313" key="3">
    <source>
        <dbReference type="Proteomes" id="UP000678016"/>
    </source>
</evidence>
<evidence type="ECO:0000256" key="1">
    <source>
        <dbReference type="SAM" id="Phobius"/>
    </source>
</evidence>
<organism evidence="2 3">
    <name type="scientific">Nocardiopsis akebiae</name>
    <dbReference type="NCBI Taxonomy" id="2831968"/>
    <lineage>
        <taxon>Bacteria</taxon>
        <taxon>Bacillati</taxon>
        <taxon>Actinomycetota</taxon>
        <taxon>Actinomycetes</taxon>
        <taxon>Streptosporangiales</taxon>
        <taxon>Nocardiopsidaceae</taxon>
        <taxon>Nocardiopsis</taxon>
    </lineage>
</organism>
<feature type="transmembrane region" description="Helical" evidence="1">
    <location>
        <begin position="335"/>
        <end position="357"/>
    </location>
</feature>
<dbReference type="Proteomes" id="UP000678016">
    <property type="component" value="Chromosome"/>
</dbReference>
<keyword evidence="1" id="KW-0812">Transmembrane</keyword>
<proteinExistence type="predicted"/>
<name>A0ABX8C0B9_9ACTN</name>
<feature type="transmembrane region" description="Helical" evidence="1">
    <location>
        <begin position="297"/>
        <end position="315"/>
    </location>
</feature>
<keyword evidence="1" id="KW-1133">Transmembrane helix</keyword>
<evidence type="ECO:0000313" key="2">
    <source>
        <dbReference type="EMBL" id="QUX27859.1"/>
    </source>
</evidence>
<feature type="transmembrane region" description="Helical" evidence="1">
    <location>
        <begin position="638"/>
        <end position="666"/>
    </location>
</feature>
<gene>
    <name evidence="2" type="ORF">KGD83_21645</name>
</gene>
<feature type="transmembrane region" description="Helical" evidence="1">
    <location>
        <begin position="596"/>
        <end position="617"/>
    </location>
</feature>
<keyword evidence="3" id="KW-1185">Reference proteome</keyword>
<dbReference type="RefSeq" id="WP_212640903.1">
    <property type="nucleotide sequence ID" value="NZ_CP074132.1"/>
</dbReference>
<sequence>MVSPALRDTLRKRVRRRAKRNWPELVTLFLITVIGFTLSNSFFVASTSVLGDLERFAEENNQEEGYFLVADGGEGEQVRGEVADGVESVLSADVPGPDDSTLRLFPPRESINLHAVVAGRDLEADDDVLLDEQYANAHGLEVGDRVTVGSLDLEVVGFATAPDYMTTKSSELVLQPNADDFGMAFVTGDTFDGEFLDEATRQFSFDERTDVASVIDEYAPSLIRDSDNNSRIQQVIGDSAAPRDLAALIFVIFTAIIVALVSVYHFETRRRERRDIATFERLGLASRLRGHYRVETVLVLVAAWAVCTALTAVAATPIMSINGRLYNYPPLSVDVPVLVAVSLVTLAVLLLVDYACYRTVHRRPRRRRRARREPRVSTSGLRFIPDFGLRLRLVKALRNPREPLSLVALVLIVSLFVNFSFMLKISVDEYVAMLETDTDYEYMYVLPDAVAEAGPERDDDELARLTTLYDDEHVAQMVFSVPSDSRFFGEVDEPTVTEAFADKYGVGEGGELRFTDIEGEAEYTLEVGAVTDNATSALVYVPEDQRIEDSGTQAPSVPVAFTGSRHPDLHDAVPSVSRESIASSGESIVEIINIQVSLLIGIAVALLAIMLLSIYRFTFATQGEFVRIMRMNGYSPGVLNRAVFGYTVPLVVSLVALTAFAASAVVRAFFDRIMSTFVTFVPASTSYLPFALTCSTVLVLFAVVLIRSRSRLRRS</sequence>
<feature type="transmembrane region" description="Helical" evidence="1">
    <location>
        <begin position="686"/>
        <end position="706"/>
    </location>
</feature>
<protein>
    <submittedName>
        <fullName evidence="2">ABC transporter permease</fullName>
    </submittedName>
</protein>
<reference evidence="3" key="1">
    <citation type="submission" date="2021-05" db="EMBL/GenBank/DDBJ databases">
        <title>Direct Submission.</title>
        <authorList>
            <person name="Li K."/>
            <person name="Gao J."/>
        </authorList>
    </citation>
    <scope>NUCLEOTIDE SEQUENCE [LARGE SCALE GENOMIC DNA]</scope>
    <source>
        <strain evidence="3">HDS12</strain>
    </source>
</reference>
<feature type="transmembrane region" description="Helical" evidence="1">
    <location>
        <begin position="245"/>
        <end position="266"/>
    </location>
</feature>
<feature type="transmembrane region" description="Helical" evidence="1">
    <location>
        <begin position="404"/>
        <end position="423"/>
    </location>
</feature>
<accession>A0ABX8C0B9</accession>